<dbReference type="Proteomes" id="UP000198741">
    <property type="component" value="Chromosome I"/>
</dbReference>
<feature type="compositionally biased region" description="Acidic residues" evidence="1">
    <location>
        <begin position="412"/>
        <end position="424"/>
    </location>
</feature>
<evidence type="ECO:0000256" key="1">
    <source>
        <dbReference type="SAM" id="MobiDB-lite"/>
    </source>
</evidence>
<dbReference type="EMBL" id="LT629710">
    <property type="protein sequence ID" value="SDO35026.1"/>
    <property type="molecule type" value="Genomic_DNA"/>
</dbReference>
<dbReference type="CDD" id="cd16414">
    <property type="entry name" value="dndB_like"/>
    <property type="match status" value="1"/>
</dbReference>
<feature type="region of interest" description="Disordered" evidence="1">
    <location>
        <begin position="403"/>
        <end position="438"/>
    </location>
</feature>
<dbReference type="AlphaFoldDB" id="A0A1H0IU68"/>
<organism evidence="2 3">
    <name type="scientific">Nakamurella panacisegetis</name>
    <dbReference type="NCBI Taxonomy" id="1090615"/>
    <lineage>
        <taxon>Bacteria</taxon>
        <taxon>Bacillati</taxon>
        <taxon>Actinomycetota</taxon>
        <taxon>Actinomycetes</taxon>
        <taxon>Nakamurellales</taxon>
        <taxon>Nakamurellaceae</taxon>
        <taxon>Nakamurella</taxon>
    </lineage>
</organism>
<keyword evidence="3" id="KW-1185">Reference proteome</keyword>
<accession>A0A1H0IU68</accession>
<gene>
    <name evidence="2" type="ORF">SAMN04515671_0652</name>
</gene>
<dbReference type="STRING" id="1090615.SAMN04515671_0652"/>
<dbReference type="Pfam" id="PF14072">
    <property type="entry name" value="DndB"/>
    <property type="match status" value="1"/>
</dbReference>
<reference evidence="2 3" key="1">
    <citation type="submission" date="2016-10" db="EMBL/GenBank/DDBJ databases">
        <authorList>
            <person name="de Groot N.N."/>
        </authorList>
    </citation>
    <scope>NUCLEOTIDE SEQUENCE [LARGE SCALE GENOMIC DNA]</scope>
    <source>
        <strain evidence="3">P4-7,KCTC 19426,CECT 7604</strain>
    </source>
</reference>
<dbReference type="NCBIfam" id="TIGR03187">
    <property type="entry name" value="DGQHR"/>
    <property type="match status" value="1"/>
</dbReference>
<dbReference type="OrthoDB" id="3524978at2"/>
<name>A0A1H0IU68_9ACTN</name>
<evidence type="ECO:0000313" key="2">
    <source>
        <dbReference type="EMBL" id="SDO35026.1"/>
    </source>
</evidence>
<dbReference type="InterPro" id="IPR017601">
    <property type="entry name" value="DGQHR-contain_dom"/>
</dbReference>
<evidence type="ECO:0000313" key="3">
    <source>
        <dbReference type="Proteomes" id="UP000198741"/>
    </source>
</evidence>
<sequence>MATTVPVISGRMGTTQFYEAKMTARELVAAARPAREMDDWANFSIEERLQRELNDKRVHDEIAPYLARSADRFFSSIVVLVYNAEVTYEALDEVVTKVPAAYRSIARDIGFLTINGGELVVLDGQHRMAALREVIQSAGTQGEYAREVPTDELSVIFVPYVDSEHTRRIFNKINRNAKPTSRGDNIITSEDDGYAILTRWLLREGEPLGHKDSKGDLIVNWKSNTLADRSTQFTTISAVYETVQTVLAHYGMHDEFNEKKNVVRPKEERLDEAYGHVKEWWLAVLDGIEAFREALANPAEIPAMRKDGEPTSLLLKPATHIVFFRGLARAVDLGLSLEEAISRSNKIDWNLTADQWRHVLIAPNNRIIARNENYEVTADLIAYLVAADKMTAEAQEAVRQRVAKARGVDENERVDEADESEGGEDEYKIYNLPTPVTG</sequence>
<dbReference type="InterPro" id="IPR017642">
    <property type="entry name" value="DNA_S_mod_DndB"/>
</dbReference>
<protein>
    <submittedName>
        <fullName evidence="2">DNA sulfur modification protein DndB</fullName>
    </submittedName>
</protein>
<dbReference type="RefSeq" id="WP_090474570.1">
    <property type="nucleotide sequence ID" value="NZ_LT629710.1"/>
</dbReference>
<proteinExistence type="predicted"/>